<dbReference type="Pfam" id="PF00270">
    <property type="entry name" value="DEAD"/>
    <property type="match status" value="1"/>
</dbReference>
<evidence type="ECO:0000256" key="6">
    <source>
        <dbReference type="SAM" id="MobiDB-lite"/>
    </source>
</evidence>
<feature type="domain" description="Helicase C-terminal" evidence="8">
    <location>
        <begin position="310"/>
        <end position="461"/>
    </location>
</feature>
<evidence type="ECO:0000256" key="1">
    <source>
        <dbReference type="ARBA" id="ARBA00022741"/>
    </source>
</evidence>
<evidence type="ECO:0000259" key="7">
    <source>
        <dbReference type="PROSITE" id="PS51192"/>
    </source>
</evidence>
<feature type="domain" description="Helicase ATP-binding" evidence="7">
    <location>
        <begin position="101"/>
        <end position="282"/>
    </location>
</feature>
<feature type="short sequence motif" description="Q motif" evidence="5">
    <location>
        <begin position="70"/>
        <end position="98"/>
    </location>
</feature>
<evidence type="ECO:0000256" key="2">
    <source>
        <dbReference type="ARBA" id="ARBA00022801"/>
    </source>
</evidence>
<keyword evidence="4" id="KW-0067">ATP-binding</keyword>
<keyword evidence="3" id="KW-0347">Helicase</keyword>
<evidence type="ECO:0000256" key="4">
    <source>
        <dbReference type="ARBA" id="ARBA00022840"/>
    </source>
</evidence>
<dbReference type="SMART" id="SM00487">
    <property type="entry name" value="DEXDc"/>
    <property type="match status" value="1"/>
</dbReference>
<sequence>MVAGLLQQQVMRSTLRGVGCPVCFLPPRLLRLHVGPLPSLRTFTRRPLSTVTVRAQRTGLAEGKRAALAASFAELGLGQDLLTFLAESRLGAPTEIQSAAIPEVLAGGDVLLASHTGSGKTLAYLLPLVKLLKDGEASGAAARPRRPRALVLGPTRELTDQLLRVAKSMSHHARFRSTCVNGGGTFAQQAEALAAPLDILVGTPGKVAQHAAKGNLFYGDVQLVVLDEADTMFDRGFGPEVRAVLAPLKSKASPARVVLVCATLTPAVRKLLAAELPDLRRVETRSLHRGVAGARHGFLEVLAGSNKLDMLRQVVTGEQARGRRVMVFCNTLDSCRAAEHSLRESGAATLCYHGDVPLDGRREAIAAFTANAARKPVLVCTDLAARGLDVPGRVDHVVNFDFPLNPVDYLHRTGRTARAGAGGRITSLIARRDAVLAKRIEAALAADRPLDELSAARAELPPHMRPKPETLQRRLEEARAERHARRGRAAWGEME</sequence>
<keyword evidence="1" id="KW-0547">Nucleotide-binding</keyword>
<dbReference type="Pfam" id="PF00271">
    <property type="entry name" value="Helicase_C"/>
    <property type="match status" value="1"/>
</dbReference>
<dbReference type="InterPro" id="IPR014014">
    <property type="entry name" value="RNA_helicase_DEAD_Q_motif"/>
</dbReference>
<dbReference type="InterPro" id="IPR044742">
    <property type="entry name" value="DEAD/DEAH_RhlB"/>
</dbReference>
<protein>
    <submittedName>
        <fullName evidence="10">Uncharacterized protein</fullName>
    </submittedName>
</protein>
<evidence type="ECO:0000259" key="9">
    <source>
        <dbReference type="PROSITE" id="PS51195"/>
    </source>
</evidence>
<dbReference type="GO" id="GO:0016787">
    <property type="term" value="F:hydrolase activity"/>
    <property type="evidence" value="ECO:0007669"/>
    <property type="project" value="UniProtKB-KW"/>
</dbReference>
<dbReference type="PROSITE" id="PS51194">
    <property type="entry name" value="HELICASE_CTER"/>
    <property type="match status" value="1"/>
</dbReference>
<reference evidence="10 11" key="1">
    <citation type="journal article" date="2024" name="Nat. Commun.">
        <title>Phylogenomics reveals the evolutionary origins of lichenization in chlorophyte algae.</title>
        <authorList>
            <person name="Puginier C."/>
            <person name="Libourel C."/>
            <person name="Otte J."/>
            <person name="Skaloud P."/>
            <person name="Haon M."/>
            <person name="Grisel S."/>
            <person name="Petersen M."/>
            <person name="Berrin J.G."/>
            <person name="Delaux P.M."/>
            <person name="Dal Grande F."/>
            <person name="Keller J."/>
        </authorList>
    </citation>
    <scope>NUCLEOTIDE SEQUENCE [LARGE SCALE GENOMIC DNA]</scope>
    <source>
        <strain evidence="10 11">SAG 245.80</strain>
    </source>
</reference>
<proteinExistence type="predicted"/>
<dbReference type="Gene3D" id="3.40.50.300">
    <property type="entry name" value="P-loop containing nucleotide triphosphate hydrolases"/>
    <property type="match status" value="2"/>
</dbReference>
<dbReference type="Proteomes" id="UP001445335">
    <property type="component" value="Unassembled WGS sequence"/>
</dbReference>
<comment type="caution">
    <text evidence="10">The sequence shown here is derived from an EMBL/GenBank/DDBJ whole genome shotgun (WGS) entry which is preliminary data.</text>
</comment>
<dbReference type="InterPro" id="IPR011545">
    <property type="entry name" value="DEAD/DEAH_box_helicase_dom"/>
</dbReference>
<dbReference type="InterPro" id="IPR027417">
    <property type="entry name" value="P-loop_NTPase"/>
</dbReference>
<dbReference type="SUPFAM" id="SSF52540">
    <property type="entry name" value="P-loop containing nucleoside triphosphate hydrolases"/>
    <property type="match status" value="1"/>
</dbReference>
<feature type="region of interest" description="Disordered" evidence="6">
    <location>
        <begin position="476"/>
        <end position="495"/>
    </location>
</feature>
<dbReference type="GO" id="GO:0003724">
    <property type="term" value="F:RNA helicase activity"/>
    <property type="evidence" value="ECO:0007669"/>
    <property type="project" value="InterPro"/>
</dbReference>
<evidence type="ECO:0000313" key="10">
    <source>
        <dbReference type="EMBL" id="KAK9825700.1"/>
    </source>
</evidence>
<organism evidence="10 11">
    <name type="scientific">Elliptochloris bilobata</name>
    <dbReference type="NCBI Taxonomy" id="381761"/>
    <lineage>
        <taxon>Eukaryota</taxon>
        <taxon>Viridiplantae</taxon>
        <taxon>Chlorophyta</taxon>
        <taxon>core chlorophytes</taxon>
        <taxon>Trebouxiophyceae</taxon>
        <taxon>Trebouxiophyceae incertae sedis</taxon>
        <taxon>Elliptochloris clade</taxon>
        <taxon>Elliptochloris</taxon>
    </lineage>
</organism>
<dbReference type="SMART" id="SM00490">
    <property type="entry name" value="HELICc"/>
    <property type="match status" value="1"/>
</dbReference>
<dbReference type="EMBL" id="JALJOU010000071">
    <property type="protein sequence ID" value="KAK9825700.1"/>
    <property type="molecule type" value="Genomic_DNA"/>
</dbReference>
<dbReference type="CDD" id="cd00268">
    <property type="entry name" value="DEADc"/>
    <property type="match status" value="1"/>
</dbReference>
<evidence type="ECO:0000313" key="11">
    <source>
        <dbReference type="Proteomes" id="UP001445335"/>
    </source>
</evidence>
<dbReference type="CDD" id="cd18787">
    <property type="entry name" value="SF2_C_DEAD"/>
    <property type="match status" value="1"/>
</dbReference>
<dbReference type="PROSITE" id="PS51195">
    <property type="entry name" value="Q_MOTIF"/>
    <property type="match status" value="1"/>
</dbReference>
<evidence type="ECO:0000256" key="5">
    <source>
        <dbReference type="PROSITE-ProRule" id="PRU00552"/>
    </source>
</evidence>
<dbReference type="GO" id="GO:0005524">
    <property type="term" value="F:ATP binding"/>
    <property type="evidence" value="ECO:0007669"/>
    <property type="project" value="UniProtKB-KW"/>
</dbReference>
<accession>A0AAW1QW37</accession>
<gene>
    <name evidence="10" type="ORF">WJX81_007783</name>
</gene>
<dbReference type="InterPro" id="IPR001650">
    <property type="entry name" value="Helicase_C-like"/>
</dbReference>
<dbReference type="GO" id="GO:0003676">
    <property type="term" value="F:nucleic acid binding"/>
    <property type="evidence" value="ECO:0007669"/>
    <property type="project" value="InterPro"/>
</dbReference>
<dbReference type="InterPro" id="IPR014001">
    <property type="entry name" value="Helicase_ATP-bd"/>
</dbReference>
<feature type="domain" description="DEAD-box RNA helicase Q" evidence="9">
    <location>
        <begin position="70"/>
        <end position="98"/>
    </location>
</feature>
<dbReference type="AlphaFoldDB" id="A0AAW1QW37"/>
<evidence type="ECO:0000259" key="8">
    <source>
        <dbReference type="PROSITE" id="PS51194"/>
    </source>
</evidence>
<dbReference type="PANTHER" id="PTHR47960">
    <property type="entry name" value="DEAD-BOX ATP-DEPENDENT RNA HELICASE 50"/>
    <property type="match status" value="1"/>
</dbReference>
<evidence type="ECO:0000256" key="3">
    <source>
        <dbReference type="ARBA" id="ARBA00022806"/>
    </source>
</evidence>
<keyword evidence="11" id="KW-1185">Reference proteome</keyword>
<keyword evidence="2" id="KW-0378">Hydrolase</keyword>
<name>A0AAW1QW37_9CHLO</name>
<dbReference type="PROSITE" id="PS51192">
    <property type="entry name" value="HELICASE_ATP_BIND_1"/>
    <property type="match status" value="1"/>
</dbReference>